<dbReference type="EMBL" id="FQZD01000008">
    <property type="protein sequence ID" value="SHI84905.1"/>
    <property type="molecule type" value="Genomic_DNA"/>
</dbReference>
<evidence type="ECO:0000313" key="1">
    <source>
        <dbReference type="EMBL" id="SHI84905.1"/>
    </source>
</evidence>
<dbReference type="AlphaFoldDB" id="A0A1M6EHG0"/>
<organism evidence="1 2">
    <name type="scientific">Propionispora hippei DSM 15287</name>
    <dbReference type="NCBI Taxonomy" id="1123003"/>
    <lineage>
        <taxon>Bacteria</taxon>
        <taxon>Bacillati</taxon>
        <taxon>Bacillota</taxon>
        <taxon>Negativicutes</taxon>
        <taxon>Selenomonadales</taxon>
        <taxon>Sporomusaceae</taxon>
        <taxon>Propionispora</taxon>
    </lineage>
</organism>
<evidence type="ECO:0008006" key="3">
    <source>
        <dbReference type="Google" id="ProtNLM"/>
    </source>
</evidence>
<protein>
    <recommendedName>
        <fullName evidence="3">Prepilin-type N-terminal cleavage/methylation domain-containing protein</fullName>
    </recommendedName>
</protein>
<sequence>MKDQRGFLLIDVLLGCLLLTIALLSSGFAFQHSVKASAYVENYNGALRVARQVAEALRTNDGAQSFIANIPDQVKEGNMLYDVKVSPPDIVAGNESLVAVTINVSWGTDNLTIANYYYLKP</sequence>
<dbReference type="Proteomes" id="UP000322917">
    <property type="component" value="Unassembled WGS sequence"/>
</dbReference>
<accession>A0A1M6EHG0</accession>
<keyword evidence="2" id="KW-1185">Reference proteome</keyword>
<gene>
    <name evidence="1" type="ORF">SAMN02745170_01194</name>
</gene>
<name>A0A1M6EHG0_9FIRM</name>
<evidence type="ECO:0000313" key="2">
    <source>
        <dbReference type="Proteomes" id="UP000322917"/>
    </source>
</evidence>
<dbReference type="OrthoDB" id="9844961at2"/>
<dbReference type="RefSeq" id="WP_149734020.1">
    <property type="nucleotide sequence ID" value="NZ_FQZD01000008.1"/>
</dbReference>
<reference evidence="1 2" key="1">
    <citation type="submission" date="2016-11" db="EMBL/GenBank/DDBJ databases">
        <authorList>
            <person name="Varghese N."/>
            <person name="Submissions S."/>
        </authorList>
    </citation>
    <scope>NUCLEOTIDE SEQUENCE [LARGE SCALE GENOMIC DNA]</scope>
    <source>
        <strain evidence="1 2">DSM 15287</strain>
    </source>
</reference>
<proteinExistence type="predicted"/>